<evidence type="ECO:0008006" key="3">
    <source>
        <dbReference type="Google" id="ProtNLM"/>
    </source>
</evidence>
<proteinExistence type="predicted"/>
<comment type="caution">
    <text evidence="1">The sequence shown here is derived from an EMBL/GenBank/DDBJ whole genome shotgun (WGS) entry which is preliminary data.</text>
</comment>
<dbReference type="RefSeq" id="WP_069726015.1">
    <property type="nucleotide sequence ID" value="NZ_MDCO01000006.1"/>
</dbReference>
<evidence type="ECO:0000313" key="2">
    <source>
        <dbReference type="Proteomes" id="UP000095247"/>
    </source>
</evidence>
<organism evidence="1 2">
    <name type="scientific">Brachyspira hampsonii</name>
    <dbReference type="NCBI Taxonomy" id="1287055"/>
    <lineage>
        <taxon>Bacteria</taxon>
        <taxon>Pseudomonadati</taxon>
        <taxon>Spirochaetota</taxon>
        <taxon>Spirochaetia</taxon>
        <taxon>Brachyspirales</taxon>
        <taxon>Brachyspiraceae</taxon>
        <taxon>Brachyspira</taxon>
    </lineage>
</organism>
<gene>
    <name evidence="1" type="ORF">BFL38_14340</name>
</gene>
<dbReference type="Proteomes" id="UP000095247">
    <property type="component" value="Unassembled WGS sequence"/>
</dbReference>
<reference evidence="1 2" key="1">
    <citation type="submission" date="2016-08" db="EMBL/GenBank/DDBJ databases">
        <title>Characterization and recognition of Brachyspira hampsonii sp. nov., a novel intestinal spirochete that is pathogenic to pigs.</title>
        <authorList>
            <person name="Mirajkar N."/>
            <person name="La T."/>
            <person name="Phillips N."/>
            <person name="Hampson D."/>
            <person name="Gebhart C."/>
        </authorList>
    </citation>
    <scope>NUCLEOTIDE SEQUENCE [LARGE SCALE GENOMIC DNA]</scope>
    <source>
        <strain evidence="1 2">P280/1</strain>
    </source>
</reference>
<name>A0A1E5NH49_9SPIR</name>
<accession>A0A1E5NH49</accession>
<dbReference type="AlphaFoldDB" id="A0A1E5NH49"/>
<dbReference type="EMBL" id="MDCO01000006">
    <property type="protein sequence ID" value="OEJ15464.1"/>
    <property type="molecule type" value="Genomic_DNA"/>
</dbReference>
<sequence>MDINKVFSFIYYKLKKNNQINVNDYEDAAIKTQKVLYMTELIHRTLFNKPLITDAKYVCLKHGPAIGREYLNYYNAINNEQYKLLGKEEIDILETCLKNWILQSSTEELVAITHKDNENIPLETWKTITSNTRYGSTTIPDDMLDKDASILKQYLFRKYQEENMYEQI</sequence>
<protein>
    <recommendedName>
        <fullName evidence="3">Antitoxin SocA-like Panacea domain-containing protein</fullName>
    </recommendedName>
</protein>
<evidence type="ECO:0000313" key="1">
    <source>
        <dbReference type="EMBL" id="OEJ15464.1"/>
    </source>
</evidence>